<dbReference type="EMBL" id="CAJOBH010008285">
    <property type="protein sequence ID" value="CAF4108803.1"/>
    <property type="molecule type" value="Genomic_DNA"/>
</dbReference>
<evidence type="ECO:0000313" key="1">
    <source>
        <dbReference type="EMBL" id="CAF1971917.1"/>
    </source>
</evidence>
<reference evidence="1" key="1">
    <citation type="submission" date="2021-02" db="EMBL/GenBank/DDBJ databases">
        <authorList>
            <person name="Nowell W R."/>
        </authorList>
    </citation>
    <scope>NUCLEOTIDE SEQUENCE</scope>
</reference>
<dbReference type="Proteomes" id="UP000681720">
    <property type="component" value="Unassembled WGS sequence"/>
</dbReference>
<dbReference type="AlphaFoldDB" id="A0A816M197"/>
<proteinExistence type="predicted"/>
<gene>
    <name evidence="4" type="ORF">BYL167_LOCUS19493</name>
    <name evidence="2" type="ORF">GIL414_LOCUS3370</name>
    <name evidence="1" type="ORF">MBJ925_LOCUS6857</name>
    <name evidence="3" type="ORF">SMN809_LOCUS3944</name>
</gene>
<accession>A0A816M197</accession>
<comment type="caution">
    <text evidence="1">The sequence shown here is derived from an EMBL/GenBank/DDBJ whole genome shotgun (WGS) entry which is preliminary data.</text>
</comment>
<organism evidence="1 5">
    <name type="scientific">Rotaria magnacalcarata</name>
    <dbReference type="NCBI Taxonomy" id="392030"/>
    <lineage>
        <taxon>Eukaryota</taxon>
        <taxon>Metazoa</taxon>
        <taxon>Spiralia</taxon>
        <taxon>Gnathifera</taxon>
        <taxon>Rotifera</taxon>
        <taxon>Eurotatoria</taxon>
        <taxon>Bdelloidea</taxon>
        <taxon>Philodinida</taxon>
        <taxon>Philodinidae</taxon>
        <taxon>Rotaria</taxon>
    </lineage>
</organism>
<evidence type="ECO:0000313" key="4">
    <source>
        <dbReference type="EMBL" id="CAF4108803.1"/>
    </source>
</evidence>
<dbReference type="Proteomes" id="UP000663824">
    <property type="component" value="Unassembled WGS sequence"/>
</dbReference>
<dbReference type="Proteomes" id="UP000676336">
    <property type="component" value="Unassembled WGS sequence"/>
</dbReference>
<dbReference type="Proteomes" id="UP000681967">
    <property type="component" value="Unassembled WGS sequence"/>
</dbReference>
<name>A0A816M197_9BILA</name>
<dbReference type="EMBL" id="CAJOBI010000867">
    <property type="protein sequence ID" value="CAF3849664.1"/>
    <property type="molecule type" value="Genomic_DNA"/>
</dbReference>
<evidence type="ECO:0000313" key="5">
    <source>
        <dbReference type="Proteomes" id="UP000663824"/>
    </source>
</evidence>
<sequence>MFTDTNSKFNSTCIESLTRAKLSDELEFSSKFISSDEDRPLADFSFFDPHSPKAKDIHPNFISAFNDAYKLQRSTMTYSKDIRERSLTVLIPTIGDRWCSLLEYFHGSNQTNEACQRRDADIIERICVVYQNILDTVTVLEPIQSIPFDRIQKHTLDEIKK</sequence>
<dbReference type="EMBL" id="CAJNRE010002234">
    <property type="protein sequence ID" value="CAF1971917.1"/>
    <property type="molecule type" value="Genomic_DNA"/>
</dbReference>
<dbReference type="EMBL" id="CAJOBJ010000734">
    <property type="protein sequence ID" value="CAF3840751.1"/>
    <property type="molecule type" value="Genomic_DNA"/>
</dbReference>
<evidence type="ECO:0000313" key="3">
    <source>
        <dbReference type="EMBL" id="CAF3849664.1"/>
    </source>
</evidence>
<protein>
    <submittedName>
        <fullName evidence="1">Uncharacterized protein</fullName>
    </submittedName>
</protein>
<evidence type="ECO:0000313" key="2">
    <source>
        <dbReference type="EMBL" id="CAF3840751.1"/>
    </source>
</evidence>